<dbReference type="GO" id="GO:0008270">
    <property type="term" value="F:zinc ion binding"/>
    <property type="evidence" value="ECO:0007669"/>
    <property type="project" value="InterPro"/>
</dbReference>
<keyword evidence="8" id="KW-1185">Reference proteome</keyword>
<dbReference type="InterPro" id="IPR004183">
    <property type="entry name" value="Xdiol_dOase_suB"/>
</dbReference>
<dbReference type="NCBIfam" id="NF007914">
    <property type="entry name" value="PRK10628.1"/>
    <property type="match status" value="1"/>
</dbReference>
<keyword evidence="7" id="KW-0223">Dioxygenase</keyword>
<sequence length="267" mass="28968">MSQDTSSRMPAVFFGHGSPMNALEDNQYTAAWEQLGRSLAARKPKAILAISAHWYTRGTAVTAMAMPKTIHDFGGFPQALFDVQYPAKGDPELAVQIAELLAPVPVHLDHAWGLDHGTWSVLIKAFPHADVPVIQLSIDGTKPAQFHFELGQKLAVLREQGVLIIGSGDVVHNLRMMSWDKNAPAPDWAVRFNDTIRASLLNNDVQQVVSYEDLGQDAALSVPTAEHFLPLLYVIGCQHDDEKISIAVDGIEGGTISMLTAVVGALT</sequence>
<dbReference type="PANTHER" id="PTHR30096:SF0">
    <property type="entry name" value="4,5-DOPA DIOXYGENASE EXTRADIOL-LIKE PROTEIN"/>
    <property type="match status" value="1"/>
</dbReference>
<dbReference type="Pfam" id="PF02900">
    <property type="entry name" value="LigB"/>
    <property type="match status" value="1"/>
</dbReference>
<dbReference type="OrthoDB" id="9790889at2"/>
<dbReference type="PANTHER" id="PTHR30096">
    <property type="entry name" value="4,5-DOPA DIOXYGENASE EXTRADIOL-LIKE PROTEIN"/>
    <property type="match status" value="1"/>
</dbReference>
<dbReference type="SUPFAM" id="SSF53213">
    <property type="entry name" value="LigB-like"/>
    <property type="match status" value="1"/>
</dbReference>
<dbReference type="GO" id="GO:0008198">
    <property type="term" value="F:ferrous iron binding"/>
    <property type="evidence" value="ECO:0007669"/>
    <property type="project" value="InterPro"/>
</dbReference>
<dbReference type="Gene3D" id="3.40.830.10">
    <property type="entry name" value="LigB-like"/>
    <property type="match status" value="1"/>
</dbReference>
<keyword evidence="3" id="KW-0479">Metal-binding</keyword>
<gene>
    <name evidence="7" type="primary">ygiD</name>
    <name evidence="7" type="ORF">GEV47_07435</name>
</gene>
<accession>A0A843YTD2</accession>
<dbReference type="EC" id="1.13.11.29" evidence="7"/>
<evidence type="ECO:0000313" key="7">
    <source>
        <dbReference type="EMBL" id="MQR00512.1"/>
    </source>
</evidence>
<keyword evidence="5 7" id="KW-0560">Oxidoreductase</keyword>
<comment type="cofactor">
    <cofactor evidence="1">
        <name>Zn(2+)</name>
        <dbReference type="ChEBI" id="CHEBI:29105"/>
    </cofactor>
</comment>
<evidence type="ECO:0000256" key="3">
    <source>
        <dbReference type="ARBA" id="ARBA00022723"/>
    </source>
</evidence>
<evidence type="ECO:0000256" key="5">
    <source>
        <dbReference type="ARBA" id="ARBA00023002"/>
    </source>
</evidence>
<comment type="caution">
    <text evidence="7">The sequence shown here is derived from an EMBL/GenBank/DDBJ whole genome shotgun (WGS) entry which is preliminary data.</text>
</comment>
<reference evidence="7 8" key="1">
    <citation type="submission" date="2019-10" db="EMBL/GenBank/DDBJ databases">
        <title>Glaciimonas soli sp. nov., a psychrophilic bacterium isolated from the forest soil of a high elevation mountain in Taiwan.</title>
        <authorList>
            <person name="Wang L.-T."/>
            <person name="Shieh W.Y."/>
        </authorList>
    </citation>
    <scope>NUCLEOTIDE SEQUENCE [LARGE SCALE GENOMIC DNA]</scope>
    <source>
        <strain evidence="7 8">GS1</strain>
    </source>
</reference>
<name>A0A843YTD2_9BURK</name>
<evidence type="ECO:0000256" key="4">
    <source>
        <dbReference type="ARBA" id="ARBA00022833"/>
    </source>
</evidence>
<evidence type="ECO:0000313" key="8">
    <source>
        <dbReference type="Proteomes" id="UP000451565"/>
    </source>
</evidence>
<feature type="domain" description="Extradiol ring-cleavage dioxygenase class III enzyme subunit B" evidence="6">
    <location>
        <begin position="12"/>
        <end position="241"/>
    </location>
</feature>
<dbReference type="InterPro" id="IPR014436">
    <property type="entry name" value="Extradiol_dOase_DODA"/>
</dbReference>
<dbReference type="GO" id="GO:0050297">
    <property type="term" value="F:stizolobate synthase activity"/>
    <property type="evidence" value="ECO:0007669"/>
    <property type="project" value="UniProtKB-EC"/>
</dbReference>
<comment type="similarity">
    <text evidence="2">Belongs to the DODA-type extradiol aromatic ring-opening dioxygenase family.</text>
</comment>
<dbReference type="CDD" id="cd07363">
    <property type="entry name" value="45_DOPA_Dioxygenase"/>
    <property type="match status" value="1"/>
</dbReference>
<dbReference type="AlphaFoldDB" id="A0A843YTD2"/>
<dbReference type="EMBL" id="WINI01000003">
    <property type="protein sequence ID" value="MQR00512.1"/>
    <property type="molecule type" value="Genomic_DNA"/>
</dbReference>
<dbReference type="RefSeq" id="WP_153234098.1">
    <property type="nucleotide sequence ID" value="NZ_WINI01000003.1"/>
</dbReference>
<evidence type="ECO:0000259" key="6">
    <source>
        <dbReference type="Pfam" id="PF02900"/>
    </source>
</evidence>
<keyword evidence="4" id="KW-0862">Zinc</keyword>
<proteinExistence type="inferred from homology"/>
<organism evidence="7 8">
    <name type="scientific">Glaciimonas soli</name>
    <dbReference type="NCBI Taxonomy" id="2590999"/>
    <lineage>
        <taxon>Bacteria</taxon>
        <taxon>Pseudomonadati</taxon>
        <taxon>Pseudomonadota</taxon>
        <taxon>Betaproteobacteria</taxon>
        <taxon>Burkholderiales</taxon>
        <taxon>Oxalobacteraceae</taxon>
        <taxon>Glaciimonas</taxon>
    </lineage>
</organism>
<protein>
    <submittedName>
        <fullName evidence="7">4,5-DOPA dioxygenase extradiol</fullName>
        <ecNumber evidence="7">1.13.11.29</ecNumber>
    </submittedName>
</protein>
<evidence type="ECO:0000256" key="1">
    <source>
        <dbReference type="ARBA" id="ARBA00001947"/>
    </source>
</evidence>
<dbReference type="PIRSF" id="PIRSF006157">
    <property type="entry name" value="Doxgns_DODA"/>
    <property type="match status" value="1"/>
</dbReference>
<evidence type="ECO:0000256" key="2">
    <source>
        <dbReference type="ARBA" id="ARBA00007581"/>
    </source>
</evidence>
<dbReference type="Proteomes" id="UP000451565">
    <property type="component" value="Unassembled WGS sequence"/>
</dbReference>